<evidence type="ECO:0000313" key="2">
    <source>
        <dbReference type="EMBL" id="KAF6835483.1"/>
    </source>
</evidence>
<name>A0A8H6KQH0_9PEZI</name>
<gene>
    <name evidence="2" type="ORF">CMUS01_05751</name>
</gene>
<comment type="caution">
    <text evidence="2">The sequence shown here is derived from an EMBL/GenBank/DDBJ whole genome shotgun (WGS) entry which is preliminary data.</text>
</comment>
<organism evidence="2 3">
    <name type="scientific">Colletotrichum musicola</name>
    <dbReference type="NCBI Taxonomy" id="2175873"/>
    <lineage>
        <taxon>Eukaryota</taxon>
        <taxon>Fungi</taxon>
        <taxon>Dikarya</taxon>
        <taxon>Ascomycota</taxon>
        <taxon>Pezizomycotina</taxon>
        <taxon>Sordariomycetes</taxon>
        <taxon>Hypocreomycetidae</taxon>
        <taxon>Glomerellales</taxon>
        <taxon>Glomerellaceae</taxon>
        <taxon>Colletotrichum</taxon>
        <taxon>Colletotrichum orchidearum species complex</taxon>
    </lineage>
</organism>
<sequence>MAAQKPTGRRVPRRLRCQGDVMSLLLYGYAIRVTVRRRWNRSGEDEAPEAAAQARQTPAMAIPAIRLTPGEAIATLRVRGDLPGRPGFLLARKHSSAVRQCRPHREMLGEEGTECPGERLKPTTTPPRQRALPESEIAFHMSRLEHPCITFMREVSPARGREMRKPSDSLQDHGITLHRTWVIPPATTTCICHPPRPDARLMLCAQPVRCSEDPSQPKVTDAEGS</sequence>
<evidence type="ECO:0000313" key="3">
    <source>
        <dbReference type="Proteomes" id="UP000639643"/>
    </source>
</evidence>
<proteinExistence type="predicted"/>
<dbReference type="AlphaFoldDB" id="A0A8H6KQH0"/>
<reference evidence="2" key="1">
    <citation type="journal article" date="2020" name="Phytopathology">
        <title>Genome Sequence Resources of Colletotrichum truncatum, C. plurivorum, C. musicola, and C. sojae: Four Species Pathogenic to Soybean (Glycine max).</title>
        <authorList>
            <person name="Rogerio F."/>
            <person name="Boufleur T.R."/>
            <person name="Ciampi-Guillardi M."/>
            <person name="Sukno S.A."/>
            <person name="Thon M.R."/>
            <person name="Massola Junior N.S."/>
            <person name="Baroncelli R."/>
        </authorList>
    </citation>
    <scope>NUCLEOTIDE SEQUENCE</scope>
    <source>
        <strain evidence="2">LFN0074</strain>
    </source>
</reference>
<dbReference type="EMBL" id="WIGM01000176">
    <property type="protein sequence ID" value="KAF6835483.1"/>
    <property type="molecule type" value="Genomic_DNA"/>
</dbReference>
<evidence type="ECO:0000256" key="1">
    <source>
        <dbReference type="SAM" id="MobiDB-lite"/>
    </source>
</evidence>
<keyword evidence="3" id="KW-1185">Reference proteome</keyword>
<accession>A0A8H6KQH0</accession>
<feature type="region of interest" description="Disordered" evidence="1">
    <location>
        <begin position="109"/>
        <end position="129"/>
    </location>
</feature>
<protein>
    <submittedName>
        <fullName evidence="2">Uncharacterized protein</fullName>
    </submittedName>
</protein>
<dbReference type="Proteomes" id="UP000639643">
    <property type="component" value="Unassembled WGS sequence"/>
</dbReference>